<accession>A0A6S6S483</accession>
<dbReference type="EMBL" id="CACVAR010000103">
    <property type="protein sequence ID" value="CAA6802453.1"/>
    <property type="molecule type" value="Genomic_DNA"/>
</dbReference>
<evidence type="ECO:0008006" key="3">
    <source>
        <dbReference type="Google" id="ProtNLM"/>
    </source>
</evidence>
<proteinExistence type="predicted"/>
<sequence length="187" mass="20819">MTIDDVKKELSSDEQMLASAFKAEKIYKKHKLKIFAVVGLAIVYFTGTAIMDKMVQDKQESANTAYLALEKNAQDTSALSTLKANNPALFELYSYQEAVKSSDTKTLQTLSTSKNDIISDLATYHLSVIEGKKSDSKYHSDLAKIHNASLLIKEGKTVEAKEELELISEESPVYNISKMIKHYSIKG</sequence>
<protein>
    <recommendedName>
        <fullName evidence="3">Tetratricopeptide repeat-like domain-containing protein</fullName>
    </recommendedName>
</protein>
<feature type="transmembrane region" description="Helical" evidence="1">
    <location>
        <begin position="32"/>
        <end position="51"/>
    </location>
</feature>
<name>A0A6S6S483_9BACT</name>
<dbReference type="AlphaFoldDB" id="A0A6S6S483"/>
<evidence type="ECO:0000256" key="1">
    <source>
        <dbReference type="SAM" id="Phobius"/>
    </source>
</evidence>
<organism evidence="2">
    <name type="scientific">uncultured Sulfurovum sp</name>
    <dbReference type="NCBI Taxonomy" id="269237"/>
    <lineage>
        <taxon>Bacteria</taxon>
        <taxon>Pseudomonadati</taxon>
        <taxon>Campylobacterota</taxon>
        <taxon>Epsilonproteobacteria</taxon>
        <taxon>Campylobacterales</taxon>
        <taxon>Sulfurovaceae</taxon>
        <taxon>Sulfurovum</taxon>
        <taxon>environmental samples</taxon>
    </lineage>
</organism>
<keyword evidence="1" id="KW-0812">Transmembrane</keyword>
<gene>
    <name evidence="2" type="ORF">HELGO_WM34084</name>
</gene>
<keyword evidence="1" id="KW-0472">Membrane</keyword>
<keyword evidence="1" id="KW-1133">Transmembrane helix</keyword>
<reference evidence="2" key="1">
    <citation type="submission" date="2020-01" db="EMBL/GenBank/DDBJ databases">
        <authorList>
            <person name="Meier V. D."/>
            <person name="Meier V D."/>
        </authorList>
    </citation>
    <scope>NUCLEOTIDE SEQUENCE</scope>
    <source>
        <strain evidence="2">HLG_WM_MAG_03</strain>
    </source>
</reference>
<evidence type="ECO:0000313" key="2">
    <source>
        <dbReference type="EMBL" id="CAA6802453.1"/>
    </source>
</evidence>